<dbReference type="InterPro" id="IPR025926">
    <property type="entry name" value="PDZ-like_dom"/>
</dbReference>
<keyword evidence="5" id="KW-0053">Apoptosis</keyword>
<accession>A0A364KVS3</accession>
<reference evidence="9 10" key="1">
    <citation type="journal article" date="2017" name="Biotechnol. Biofuels">
        <title>Differential beta-glucosidase expression as a function of carbon source availability in Talaromyces amestolkiae: a genomic and proteomic approach.</title>
        <authorList>
            <person name="de Eugenio L.I."/>
            <person name="Mendez-Liter J.A."/>
            <person name="Nieto-Dominguez M."/>
            <person name="Alonso L."/>
            <person name="Gil-Munoz J."/>
            <person name="Barriuso J."/>
            <person name="Prieto A."/>
            <person name="Martinez M.J."/>
        </authorList>
    </citation>
    <scope>NUCLEOTIDE SEQUENCE [LARGE SCALE GENOMIC DNA]</scope>
    <source>
        <strain evidence="9 10">CIB</strain>
    </source>
</reference>
<evidence type="ECO:0000256" key="3">
    <source>
        <dbReference type="ARBA" id="ARBA00020338"/>
    </source>
</evidence>
<dbReference type="RefSeq" id="XP_040732172.1">
    <property type="nucleotide sequence ID" value="XM_040875949.1"/>
</dbReference>
<evidence type="ECO:0000313" key="10">
    <source>
        <dbReference type="Proteomes" id="UP000249363"/>
    </source>
</evidence>
<dbReference type="InterPro" id="IPR001940">
    <property type="entry name" value="Peptidase_S1C"/>
</dbReference>
<evidence type="ECO:0000256" key="1">
    <source>
        <dbReference type="ARBA" id="ARBA00002558"/>
    </source>
</evidence>
<keyword evidence="6" id="KW-0677">Repeat</keyword>
<protein>
    <recommendedName>
        <fullName evidence="3">Pro-apoptotic serine protease NMA111</fullName>
    </recommendedName>
    <alternativeName>
        <fullName evidence="4">Pro-apoptotic serine protease nma111</fullName>
    </alternativeName>
</protein>
<gene>
    <name evidence="9" type="ORF">BHQ10_003668</name>
</gene>
<dbReference type="SUPFAM" id="SSF50494">
    <property type="entry name" value="Trypsin-like serine proteases"/>
    <property type="match status" value="1"/>
</dbReference>
<proteinExistence type="inferred from homology"/>
<comment type="function">
    <text evidence="1">Nuclear serine protease which mediates apoptosis.</text>
</comment>
<evidence type="ECO:0000256" key="2">
    <source>
        <dbReference type="ARBA" id="ARBA00010541"/>
    </source>
</evidence>
<dbReference type="GeneID" id="63792884"/>
<keyword evidence="7" id="KW-0720">Serine protease</keyword>
<evidence type="ECO:0000256" key="4">
    <source>
        <dbReference type="ARBA" id="ARBA00021524"/>
    </source>
</evidence>
<dbReference type="PRINTS" id="PR00834">
    <property type="entry name" value="PROTEASES2C"/>
</dbReference>
<dbReference type="CDD" id="cd06719">
    <property type="entry name" value="PDZ2-4_Nma111p-like"/>
    <property type="match status" value="1"/>
</dbReference>
<organism evidence="9 10">
    <name type="scientific">Talaromyces amestolkiae</name>
    <dbReference type="NCBI Taxonomy" id="1196081"/>
    <lineage>
        <taxon>Eukaryota</taxon>
        <taxon>Fungi</taxon>
        <taxon>Dikarya</taxon>
        <taxon>Ascomycota</taxon>
        <taxon>Pezizomycotina</taxon>
        <taxon>Eurotiomycetes</taxon>
        <taxon>Eurotiomycetidae</taxon>
        <taxon>Eurotiales</taxon>
        <taxon>Trichocomaceae</taxon>
        <taxon>Talaromyces</taxon>
        <taxon>Talaromyces sect. Talaromyces</taxon>
    </lineage>
</organism>
<dbReference type="STRING" id="1196081.A0A364KVS3"/>
<evidence type="ECO:0000256" key="6">
    <source>
        <dbReference type="ARBA" id="ARBA00022737"/>
    </source>
</evidence>
<dbReference type="Pfam" id="PF12812">
    <property type="entry name" value="PDZ_1"/>
    <property type="match status" value="1"/>
</dbReference>
<comment type="similarity">
    <text evidence="2">Belongs to the peptidase S1C family.</text>
</comment>
<comment type="caution">
    <text evidence="9">The sequence shown here is derived from an EMBL/GenBank/DDBJ whole genome shotgun (WGS) entry which is preliminary data.</text>
</comment>
<dbReference type="SUPFAM" id="SSF50156">
    <property type="entry name" value="PDZ domain-like"/>
    <property type="match status" value="2"/>
</dbReference>
<dbReference type="PANTHER" id="PTHR46366">
    <property type="entry name" value="PRO-APOPTOTIC SERINE PROTEASE NMA111"/>
    <property type="match status" value="1"/>
</dbReference>
<sequence length="926" mass="103335">MSSTPTSSSQVSLVTPAESSDASIQIDSSLKRDILKSMVQVAVRQTRSYQESLAGTYQASAFLVNKEYGLFFTAAHAVNGPCEGYIISHNDERCDFNVKYRDPEHDYAILQCPPEALKALDLECLTLSPEKALVGSHVYLIGNDSGEKLNILRGTISRLDTPSPRHFDSNVELIQASAAGKGGCSGGPLLTLSGEAIGICVSGHNNSHLDWFFPLTHPVHVLNDIVSQRPVSRGTIHTVWKRLPYYECRQLGLSREKQAEFDTDRNGLLVAAITIPETEAFDFLQVNDILVSINGKPMVLFTELEELLDANVGQKIQVSIIRFGQELTFELTVHDLLAIVPTRILNDSGAAFHDVPYRTAVCWKVPLRGMFLASLSPNFSLGDESNGYIISSINNQPTPNIIEGEKVLGKLKDRERVFVRYTHATTNTRPQTTHITIDRHWNQLTVTNFNLDTEKWEYSSVDTSESSIASEPVQSNTTVVDVNSVETSWLFQIKSRFVQVTWIAPSVNLDEISETRLESFGFILHSGLAFAAKTTCPHDLCDIYIDIDGREVLGEIVHMDNRQNWVLIRYDPANTSTDTLNTVQLATEIPQELDTLTFVGMDGADIFHTTKATVTGSFIADFLSPIQHAEVVDVVQIDGGLAHYCLFGVVLNELHQIAGFWLVMKNSGRYVLPAIGVASVVPEILAGRLPKSRKRFNFRLDIILPKNARIIGVSDEYIKDGIRANGAQHRFFSVRRATREVTEYIRHGDVLLSINGKRIQKYTDFDALEDTEKETAELLIVRDGKETVVDFPLKLATDGSTDRVTCILGMVFQRPYTDIKYITQHFPSELIFTCAAYGSPGQQASLPYNNFVVAVNGKRVQDRDSFLAAVKKVPDETDFTIQSEDWNGKEYSDIVRKTSRAFGSSEFVKDNGKWKKVPLRWEDFTD</sequence>
<dbReference type="InterPro" id="IPR036034">
    <property type="entry name" value="PDZ_sf"/>
</dbReference>
<name>A0A364KVS3_TALAM</name>
<evidence type="ECO:0000256" key="5">
    <source>
        <dbReference type="ARBA" id="ARBA00022703"/>
    </source>
</evidence>
<evidence type="ECO:0000259" key="8">
    <source>
        <dbReference type="Pfam" id="PF12812"/>
    </source>
</evidence>
<dbReference type="OrthoDB" id="4217619at2759"/>
<dbReference type="GO" id="GO:0006915">
    <property type="term" value="P:apoptotic process"/>
    <property type="evidence" value="ECO:0007669"/>
    <property type="project" value="UniProtKB-KW"/>
</dbReference>
<dbReference type="GO" id="GO:0006508">
    <property type="term" value="P:proteolysis"/>
    <property type="evidence" value="ECO:0007669"/>
    <property type="project" value="InterPro"/>
</dbReference>
<dbReference type="Pfam" id="PF13365">
    <property type="entry name" value="Trypsin_2"/>
    <property type="match status" value="1"/>
</dbReference>
<dbReference type="AlphaFoldDB" id="A0A364KVS3"/>
<dbReference type="Gene3D" id="2.30.42.10">
    <property type="match status" value="2"/>
</dbReference>
<dbReference type="EMBL" id="MIKG01000006">
    <property type="protein sequence ID" value="RAO67656.1"/>
    <property type="molecule type" value="Genomic_DNA"/>
</dbReference>
<keyword evidence="7" id="KW-0378">Hydrolase</keyword>
<evidence type="ECO:0000256" key="7">
    <source>
        <dbReference type="ARBA" id="ARBA00022825"/>
    </source>
</evidence>
<dbReference type="Gene3D" id="2.40.10.120">
    <property type="match status" value="1"/>
</dbReference>
<dbReference type="GO" id="GO:0004252">
    <property type="term" value="F:serine-type endopeptidase activity"/>
    <property type="evidence" value="ECO:0007669"/>
    <property type="project" value="InterPro"/>
</dbReference>
<keyword evidence="7" id="KW-0645">Protease</keyword>
<feature type="domain" description="PDZ-like" evidence="8">
    <location>
        <begin position="338"/>
        <end position="414"/>
    </location>
</feature>
<keyword evidence="10" id="KW-1185">Reference proteome</keyword>
<dbReference type="PANTHER" id="PTHR46366:SF8">
    <property type="entry name" value="PRO-APOPTOTIC SERINE PROTEASE NMA111"/>
    <property type="match status" value="1"/>
</dbReference>
<dbReference type="Proteomes" id="UP000249363">
    <property type="component" value="Unassembled WGS sequence"/>
</dbReference>
<evidence type="ECO:0000313" key="9">
    <source>
        <dbReference type="EMBL" id="RAO67656.1"/>
    </source>
</evidence>
<dbReference type="InterPro" id="IPR009003">
    <property type="entry name" value="Peptidase_S1_PA"/>
</dbReference>